<sequence length="1210" mass="132249">MRLPTRLLSVLVLLMAVQSLGRAWVSNPCASPVEAQCDFLCDCRDCSDETQCGYNVASPSLGTPFTCDFEQDPCGWQDISTSGYNWVRDRAGAQPEGPVAHTDHTRGTDLGWYMAVGTHHGTQASIAALRSPVIREAGPACELHLWCHVTSGDVAELQLELTHRAETLTLWQSSGPWRPGWQELVVTTGRIQGDFRVTFSATRNATHRGAVALDDVEFWNCGLPAPQATCPLGHHHCQNAACIESHQLCDGEDNCGDGSDEDLLSCSQHMITDFETGLGLWTYSEGSAWNHSTGGPKGSAWPHRDHSRNSPQGSFLVSMAMPGNPAMLLSPQLQASGSHNCSLIFYHYLHGSEDGRLELLLQTQSPGTSQAPVLLRQRHGELGTSWVRDRVDIRSTHPFWILLTGDTGPGGVVGLDDLILSDHCTVTPGVVPPHVPWPKAPRPQQSSLQGPCQPGQLACRDLCVPPEQLCDFQPQCAQGEDEHECGTTDFESAAARGWEDVSIGQLQWVRLAAQESGGPSKAAAGHFLSVQRAWGQLRAEARALTPVLGPSGPHCELHMAYHFHSQPQGFLALAVVESGSRELVWQAPGSSSRDWTVDKVLLGAHHRPFRLELVALVDLDGPGQQGAGVDNMTMRDCSPTVTTEKDREVTCNFEWDACGWHLGHLTDVHWHRVESHSSGHDHTTGQGFFMLLDPAEPRSHGRQAHLLTEPQVPVAREQCLSFWFHLHGPQIGTLRLAMWRDGEEEVPLWSGSGTHGNRWHQAWATLHHQLEPSTKYQGLRDGYHGIMALDDVTMQPGACPAPQRCSFEDSTCSFSSGGQGLWRRQASALGHAASGPWTDHTTETAQGHYMVVDTSPDALPRGHVASLTSEEHWPLPQPACLTFWYHLSQHNPGTLQVRVEEGDHHQTLSISEHGGLVWRLGSMAVQAKQAWRVVFEAVAAGVEHSYMAVDDVLLQDGPCPQPGSCDFEAGLCGWSHLAWPGLGGYSWDWSSGATPSPYLRPTVDHTLGTEAGHFAFFETGVLGDGSRAAWLRSEPLPATEASCLRFWYHMGFPEHFYKGELQVLLVSVRGQLVVWAEGGRLRHQWLKAQVEVASAEEFQVVFEATLGGQPVQGPIALDDIEYLAGQHCQRPTVSPEDTAAHVSVLAAVGGALVFLTLLVLLGFAGRHWLHKKGGWGWPFQRDKDSAAHSFDNILFNADQVTLPAAVTSNP</sequence>
<feature type="domain" description="MAM" evidence="5">
    <location>
        <begin position="270"/>
        <end position="426"/>
    </location>
</feature>
<dbReference type="SMART" id="SM00192">
    <property type="entry name" value="LDLa"/>
    <property type="match status" value="2"/>
</dbReference>
<comment type="caution">
    <text evidence="2">Lacks conserved residue(s) required for the propagation of feature annotation.</text>
</comment>
<dbReference type="InterPro" id="IPR013320">
    <property type="entry name" value="ConA-like_dom_sf"/>
</dbReference>
<evidence type="ECO:0000313" key="7">
    <source>
        <dbReference type="Proteomes" id="UP000028990"/>
    </source>
</evidence>
<dbReference type="PROSITE" id="PS50068">
    <property type="entry name" value="LDLRA_2"/>
    <property type="match status" value="2"/>
</dbReference>
<dbReference type="Gene3D" id="2.60.120.200">
    <property type="match status" value="6"/>
</dbReference>
<feature type="disulfide bond" evidence="2">
    <location>
        <begin position="230"/>
        <end position="242"/>
    </location>
</feature>
<dbReference type="PRINTS" id="PR00261">
    <property type="entry name" value="LDLRECEPTOR"/>
</dbReference>
<accession>A0A091CQN4</accession>
<gene>
    <name evidence="6" type="ORF">H920_17115</name>
</gene>
<evidence type="ECO:0000256" key="4">
    <source>
        <dbReference type="SAM" id="SignalP"/>
    </source>
</evidence>
<keyword evidence="4" id="KW-0732">Signal</keyword>
<keyword evidence="3" id="KW-1133">Transmembrane helix</keyword>
<evidence type="ECO:0000313" key="6">
    <source>
        <dbReference type="EMBL" id="KFO21474.1"/>
    </source>
</evidence>
<organism evidence="6 7">
    <name type="scientific">Fukomys damarensis</name>
    <name type="common">Damaraland mole rat</name>
    <name type="synonym">Cryptomys damarensis</name>
    <dbReference type="NCBI Taxonomy" id="885580"/>
    <lineage>
        <taxon>Eukaryota</taxon>
        <taxon>Metazoa</taxon>
        <taxon>Chordata</taxon>
        <taxon>Craniata</taxon>
        <taxon>Vertebrata</taxon>
        <taxon>Euteleostomi</taxon>
        <taxon>Mammalia</taxon>
        <taxon>Eutheria</taxon>
        <taxon>Euarchontoglires</taxon>
        <taxon>Glires</taxon>
        <taxon>Rodentia</taxon>
        <taxon>Hystricomorpha</taxon>
        <taxon>Bathyergidae</taxon>
        <taxon>Fukomys</taxon>
    </lineage>
</organism>
<dbReference type="InterPro" id="IPR000998">
    <property type="entry name" value="MAM_dom"/>
</dbReference>
<evidence type="ECO:0000256" key="2">
    <source>
        <dbReference type="PROSITE-ProRule" id="PRU00124"/>
    </source>
</evidence>
<feature type="disulfide bond" evidence="2">
    <location>
        <begin position="237"/>
        <end position="255"/>
    </location>
</feature>
<name>A0A091CQN4_FUKDA</name>
<reference evidence="6 7" key="1">
    <citation type="submission" date="2013-11" db="EMBL/GenBank/DDBJ databases">
        <title>The Damaraland mole rat (Fukomys damarensis) genome and evolution of African mole rats.</title>
        <authorList>
            <person name="Gladyshev V.N."/>
            <person name="Fang X."/>
        </authorList>
    </citation>
    <scope>NUCLEOTIDE SEQUENCE [LARGE SCALE GENOMIC DNA]</scope>
    <source>
        <tissue evidence="6">Liver</tissue>
    </source>
</reference>
<dbReference type="CDD" id="cd00112">
    <property type="entry name" value="LDLa"/>
    <property type="match status" value="2"/>
</dbReference>
<keyword evidence="3" id="KW-0812">Transmembrane</keyword>
<dbReference type="InterPro" id="IPR036055">
    <property type="entry name" value="LDL_receptor-like_sf"/>
</dbReference>
<dbReference type="PANTHER" id="PTHR23282:SF129">
    <property type="entry name" value="APICAL ENDOSOMAL GLYCOPROTEIN"/>
    <property type="match status" value="1"/>
</dbReference>
<dbReference type="EMBL" id="KN124375">
    <property type="protein sequence ID" value="KFO21474.1"/>
    <property type="molecule type" value="Genomic_DNA"/>
</dbReference>
<feature type="disulfide bond" evidence="2">
    <location>
        <begin position="470"/>
        <end position="485"/>
    </location>
</feature>
<dbReference type="Pfam" id="PF00629">
    <property type="entry name" value="MAM"/>
    <property type="match status" value="6"/>
</dbReference>
<dbReference type="eggNOG" id="ENOG502R0P7">
    <property type="taxonomic scope" value="Eukaryota"/>
</dbReference>
<dbReference type="InterPro" id="IPR023415">
    <property type="entry name" value="LDLR_class-A_CS"/>
</dbReference>
<feature type="transmembrane region" description="Helical" evidence="3">
    <location>
        <begin position="1139"/>
        <end position="1163"/>
    </location>
</feature>
<evidence type="ECO:0000259" key="5">
    <source>
        <dbReference type="PROSITE" id="PS50060"/>
    </source>
</evidence>
<evidence type="ECO:0000256" key="1">
    <source>
        <dbReference type="ARBA" id="ARBA00023157"/>
    </source>
</evidence>
<evidence type="ECO:0000256" key="3">
    <source>
        <dbReference type="SAM" id="Phobius"/>
    </source>
</evidence>
<keyword evidence="1 2" id="KW-1015">Disulfide bond</keyword>
<keyword evidence="7" id="KW-1185">Reference proteome</keyword>
<dbReference type="SMART" id="SM00137">
    <property type="entry name" value="MAM"/>
    <property type="match status" value="5"/>
</dbReference>
<feature type="signal peptide" evidence="4">
    <location>
        <begin position="1"/>
        <end position="23"/>
    </location>
</feature>
<dbReference type="CDD" id="cd06263">
    <property type="entry name" value="MAM"/>
    <property type="match status" value="5"/>
</dbReference>
<dbReference type="InterPro" id="IPR002172">
    <property type="entry name" value="LDrepeatLR_classA_rpt"/>
</dbReference>
<protein>
    <submittedName>
        <fullName evidence="6">Apical endosomal glycoprotein</fullName>
    </submittedName>
</protein>
<dbReference type="Pfam" id="PF00057">
    <property type="entry name" value="Ldl_recept_a"/>
    <property type="match status" value="1"/>
</dbReference>
<feature type="domain" description="MAM" evidence="5">
    <location>
        <begin position="963"/>
        <end position="1130"/>
    </location>
</feature>
<dbReference type="AlphaFoldDB" id="A0A091CQN4"/>
<dbReference type="PROSITE" id="PS50060">
    <property type="entry name" value="MAM_2"/>
    <property type="match status" value="6"/>
</dbReference>
<dbReference type="Gene3D" id="4.10.400.10">
    <property type="entry name" value="Low-density Lipoprotein Receptor"/>
    <property type="match status" value="2"/>
</dbReference>
<feature type="domain" description="MAM" evidence="5">
    <location>
        <begin position="65"/>
        <end position="223"/>
    </location>
</feature>
<feature type="chain" id="PRO_5001871196" evidence="4">
    <location>
        <begin position="24"/>
        <end position="1210"/>
    </location>
</feature>
<dbReference type="PANTHER" id="PTHR23282">
    <property type="entry name" value="APICAL ENDOSOMAL GLYCOPROTEIN PRECURSOR"/>
    <property type="match status" value="1"/>
</dbReference>
<dbReference type="STRING" id="885580.ENSFDAP00000019086"/>
<dbReference type="SUPFAM" id="SSF49899">
    <property type="entry name" value="Concanavalin A-like lectins/glucanases"/>
    <property type="match status" value="6"/>
</dbReference>
<feature type="domain" description="MAM" evidence="5">
    <location>
        <begin position="803"/>
        <end position="961"/>
    </location>
</feature>
<feature type="domain" description="MAM" evidence="5">
    <location>
        <begin position="486"/>
        <end position="639"/>
    </location>
</feature>
<feature type="domain" description="MAM" evidence="5">
    <location>
        <begin position="649"/>
        <end position="801"/>
    </location>
</feature>
<keyword evidence="3" id="KW-0472">Membrane</keyword>
<proteinExistence type="predicted"/>
<dbReference type="GO" id="GO:0016020">
    <property type="term" value="C:membrane"/>
    <property type="evidence" value="ECO:0007669"/>
    <property type="project" value="InterPro"/>
</dbReference>
<dbReference type="PROSITE" id="PS01209">
    <property type="entry name" value="LDLRA_1"/>
    <property type="match status" value="1"/>
</dbReference>
<dbReference type="Proteomes" id="UP000028990">
    <property type="component" value="Unassembled WGS sequence"/>
</dbReference>
<dbReference type="InterPro" id="IPR051560">
    <property type="entry name" value="MAM_domain-containing"/>
</dbReference>
<dbReference type="SUPFAM" id="SSF57424">
    <property type="entry name" value="LDL receptor-like module"/>
    <property type="match status" value="2"/>
</dbReference>